<sequence length="82" mass="9033">MANAQSDELVDEIEVIRERLAVTVDQLVDRSNPKNIARRGLENLKGRFIDETGSPRLETIIPVVGGTLAVIAGIVVIRKLLR</sequence>
<dbReference type="KEGG" id="aef:GEV26_04780"/>
<dbReference type="EMBL" id="CP045737">
    <property type="protein sequence ID" value="QGG40733.1"/>
    <property type="molecule type" value="Genomic_DNA"/>
</dbReference>
<dbReference type="InterPro" id="IPR022062">
    <property type="entry name" value="DUF3618"/>
</dbReference>
<protein>
    <submittedName>
        <fullName evidence="1">DUF3618 domain-containing protein</fullName>
    </submittedName>
</protein>
<evidence type="ECO:0000313" key="2">
    <source>
        <dbReference type="Proteomes" id="UP000392064"/>
    </source>
</evidence>
<accession>A0A5Q2MG94</accession>
<reference evidence="1 2" key="1">
    <citation type="submission" date="2019-11" db="EMBL/GenBank/DDBJ databases">
        <authorList>
            <person name="Li J."/>
        </authorList>
    </citation>
    <scope>NUCLEOTIDE SEQUENCE [LARGE SCALE GENOMIC DNA]</scope>
    <source>
        <strain evidence="1 2">MF47</strain>
    </source>
</reference>
<keyword evidence="2" id="KW-1185">Reference proteome</keyword>
<gene>
    <name evidence="1" type="ORF">GEV26_04780</name>
</gene>
<dbReference type="AlphaFoldDB" id="A0A5Q2MG94"/>
<name>A0A5Q2MG94_9ACTN</name>
<dbReference type="Pfam" id="PF12277">
    <property type="entry name" value="DUF3618"/>
    <property type="match status" value="1"/>
</dbReference>
<dbReference type="Proteomes" id="UP000392064">
    <property type="component" value="Chromosome"/>
</dbReference>
<evidence type="ECO:0000313" key="1">
    <source>
        <dbReference type="EMBL" id="QGG40733.1"/>
    </source>
</evidence>
<proteinExistence type="predicted"/>
<dbReference type="RefSeq" id="WP_153652004.1">
    <property type="nucleotide sequence ID" value="NZ_CP045737.1"/>
</dbReference>
<organism evidence="1 2">
    <name type="scientific">Aeromicrobium yanjiei</name>
    <dbReference type="NCBI Taxonomy" id="2662028"/>
    <lineage>
        <taxon>Bacteria</taxon>
        <taxon>Bacillati</taxon>
        <taxon>Actinomycetota</taxon>
        <taxon>Actinomycetes</taxon>
        <taxon>Propionibacteriales</taxon>
        <taxon>Nocardioidaceae</taxon>
        <taxon>Aeromicrobium</taxon>
    </lineage>
</organism>